<feature type="binding site" evidence="2">
    <location>
        <position position="318"/>
    </location>
    <ligand>
        <name>substrate</name>
    </ligand>
</feature>
<dbReference type="PANTHER" id="PTHR43069:SF2">
    <property type="entry name" value="FUMARYLACETOACETASE"/>
    <property type="match status" value="1"/>
</dbReference>
<dbReference type="InterPro" id="IPR036663">
    <property type="entry name" value="Fumarylacetoacetase_C_sf"/>
</dbReference>
<dbReference type="Gene3D" id="3.90.850.10">
    <property type="entry name" value="Fumarylacetoacetase-like, C-terminal domain"/>
    <property type="match status" value="1"/>
</dbReference>
<protein>
    <submittedName>
        <fullName evidence="5">Fumarylacetoacetate hydrolase family protein</fullName>
    </submittedName>
</protein>
<comment type="cofactor">
    <cofactor evidence="3">
        <name>Ca(2+)</name>
        <dbReference type="ChEBI" id="CHEBI:29108"/>
    </cofactor>
</comment>
<feature type="binding site" evidence="3">
    <location>
        <position position="173"/>
    </location>
    <ligand>
        <name>Ca(2+)</name>
        <dbReference type="ChEBI" id="CHEBI:29108"/>
    </ligand>
</feature>
<feature type="domain" description="Fumarylacetoacetase-like C-terminal" evidence="4">
    <location>
        <begin position="100"/>
        <end position="361"/>
    </location>
</feature>
<reference evidence="5 6" key="1">
    <citation type="submission" date="2020-05" db="EMBL/GenBank/DDBJ databases">
        <title>Erythrobacter mangrovi sp. nov., isolated from rhizosphere soil of mangrove plant (Kandelia candel).</title>
        <authorList>
            <person name="Ye Y.H."/>
        </authorList>
    </citation>
    <scope>NUCLEOTIDE SEQUENCE [LARGE SCALE GENOMIC DNA]</scope>
    <source>
        <strain evidence="5 6">EB310</strain>
    </source>
</reference>
<dbReference type="KEGG" id="emv:HQR01_04285"/>
<dbReference type="Pfam" id="PF01557">
    <property type="entry name" value="FAA_hydrolase"/>
    <property type="match status" value="1"/>
</dbReference>
<keyword evidence="3" id="KW-0479">Metal-binding</keyword>
<evidence type="ECO:0000313" key="5">
    <source>
        <dbReference type="EMBL" id="QKG70651.1"/>
    </source>
</evidence>
<comment type="cofactor">
    <cofactor evidence="3">
        <name>Mg(2+)</name>
        <dbReference type="ChEBI" id="CHEBI:18420"/>
    </cofactor>
</comment>
<organism evidence="5 6">
    <name type="scientific">Erythrobacter mangrovi</name>
    <dbReference type="NCBI Taxonomy" id="2739433"/>
    <lineage>
        <taxon>Bacteria</taxon>
        <taxon>Pseudomonadati</taxon>
        <taxon>Pseudomonadota</taxon>
        <taxon>Alphaproteobacteria</taxon>
        <taxon>Sphingomonadales</taxon>
        <taxon>Erythrobacteraceae</taxon>
        <taxon>Erythrobacter/Porphyrobacter group</taxon>
        <taxon>Erythrobacter</taxon>
    </lineage>
</organism>
<accession>A0A7D3XQP0</accession>
<dbReference type="RefSeq" id="WP_173212865.1">
    <property type="nucleotide sequence ID" value="NZ_CP053921.1"/>
</dbReference>
<sequence>MIPNLALGIMPSGLVARIDGFAIGLLDLARVGELPVTKSEHTLLGETHLNAFLALGPQRHREIYEALYQLRVRNPDRLWSIGQPIEKAPIQLGLAPGDFVDFYASRHHAARCARLTGNADLLPEAWDWMPLAYHGRTAGIVGSNAKINRPSGWMNGRTGWALQASRMLDYEMELGFVMRHSTEPGEQLTVNDFDDAVFGAVLVIDWSARDLQGNEAKPLGPFHSKAFATQVGHWIVPLEVLARCSEPADDLRPKGRRPAKGNIYDIRFEAMLKSRKGQSAVAGSANLKDMGWTPAEMMAHLTQSGAPVRSGDLFATGTISGPGRDETGCLLERFAEGTAPLMVGDEQRHYLADGDKLSVTAHMQKDGQSIAFDTLHGSIAASQTHREPSR</sequence>
<feature type="binding site" evidence="3">
    <location>
        <position position="225"/>
    </location>
    <ligand>
        <name>Mg(2+)</name>
        <dbReference type="ChEBI" id="CHEBI:18420"/>
    </ligand>
</feature>
<keyword evidence="5" id="KW-0378">Hydrolase</keyword>
<dbReference type="SUPFAM" id="SSF56529">
    <property type="entry name" value="FAH"/>
    <property type="match status" value="1"/>
</dbReference>
<evidence type="ECO:0000313" key="6">
    <source>
        <dbReference type="Proteomes" id="UP000504693"/>
    </source>
</evidence>
<feature type="binding site" evidence="3">
    <location>
        <position position="229"/>
    </location>
    <ligand>
        <name>Mg(2+)</name>
        <dbReference type="ChEBI" id="CHEBI:18420"/>
    </ligand>
</feature>
<dbReference type="InterPro" id="IPR036462">
    <property type="entry name" value="Fumarylacetoacetase_N_sf"/>
</dbReference>
<proteinExistence type="predicted"/>
<dbReference type="AlphaFoldDB" id="A0A7D3XQP0"/>
<feature type="active site" description="Proton acceptor" evidence="1">
    <location>
        <position position="108"/>
    </location>
</feature>
<dbReference type="GO" id="GO:0004334">
    <property type="term" value="F:fumarylacetoacetase activity"/>
    <property type="evidence" value="ECO:0007669"/>
    <property type="project" value="InterPro"/>
</dbReference>
<evidence type="ECO:0000256" key="1">
    <source>
        <dbReference type="PIRSR" id="PIRSR605959-1"/>
    </source>
</evidence>
<dbReference type="GO" id="GO:0006559">
    <property type="term" value="P:L-phenylalanine catabolic process"/>
    <property type="evidence" value="ECO:0007669"/>
    <property type="project" value="TreeGrafter"/>
</dbReference>
<dbReference type="InterPro" id="IPR005959">
    <property type="entry name" value="Fumarylacetoacetase"/>
</dbReference>
<feature type="binding site" evidence="3">
    <location>
        <position position="205"/>
    </location>
    <ligand>
        <name>Ca(2+)</name>
        <dbReference type="ChEBI" id="CHEBI:29108"/>
    </ligand>
</feature>
<name>A0A7D3XQP0_9SPHN</name>
<evidence type="ECO:0000256" key="3">
    <source>
        <dbReference type="PIRSR" id="PIRSR605959-3"/>
    </source>
</evidence>
<feature type="binding site" evidence="3">
    <location>
        <position position="101"/>
    </location>
    <ligand>
        <name>Ca(2+)</name>
        <dbReference type="ChEBI" id="CHEBI:29108"/>
    </ligand>
</feature>
<feature type="binding site" evidence="3">
    <location>
        <position position="171"/>
    </location>
    <ligand>
        <name>Ca(2+)</name>
        <dbReference type="ChEBI" id="CHEBI:29108"/>
    </ligand>
</feature>
<gene>
    <name evidence="5" type="ORF">HQR01_04285</name>
</gene>
<dbReference type="GO" id="GO:1902000">
    <property type="term" value="P:homogentisate catabolic process"/>
    <property type="evidence" value="ECO:0007669"/>
    <property type="project" value="TreeGrafter"/>
</dbReference>
<dbReference type="PANTHER" id="PTHR43069">
    <property type="entry name" value="FUMARYLACETOACETASE"/>
    <property type="match status" value="1"/>
</dbReference>
<evidence type="ECO:0000259" key="4">
    <source>
        <dbReference type="Pfam" id="PF01557"/>
    </source>
</evidence>
<dbReference type="Proteomes" id="UP000504693">
    <property type="component" value="Chromosome"/>
</dbReference>
<dbReference type="SUPFAM" id="SSF63433">
    <property type="entry name" value="Fumarylacetoacetate hydrolase, FAH, N-terminal domain"/>
    <property type="match status" value="1"/>
</dbReference>
<evidence type="ECO:0000256" key="2">
    <source>
        <dbReference type="PIRSR" id="PIRSR605959-2"/>
    </source>
</evidence>
<keyword evidence="3" id="KW-0460">Magnesium</keyword>
<feature type="binding site" evidence="2">
    <location>
        <position position="212"/>
    </location>
    <ligand>
        <name>substrate</name>
    </ligand>
</feature>
<keyword evidence="3" id="KW-0106">Calcium</keyword>
<feature type="binding site" evidence="3">
    <location>
        <position position="205"/>
    </location>
    <ligand>
        <name>Mg(2+)</name>
        <dbReference type="ChEBI" id="CHEBI:18420"/>
    </ligand>
</feature>
<keyword evidence="6" id="KW-1185">Reference proteome</keyword>
<dbReference type="InterPro" id="IPR011234">
    <property type="entry name" value="Fumarylacetoacetase-like_C"/>
</dbReference>
<dbReference type="GO" id="GO:0046872">
    <property type="term" value="F:metal ion binding"/>
    <property type="evidence" value="ECO:0007669"/>
    <property type="project" value="UniProtKB-KW"/>
</dbReference>
<dbReference type="EMBL" id="CP053921">
    <property type="protein sequence ID" value="QKG70651.1"/>
    <property type="molecule type" value="Genomic_DNA"/>
</dbReference>
<feature type="binding site" evidence="2">
    <location>
        <position position="103"/>
    </location>
    <ligand>
        <name>substrate</name>
    </ligand>
</feature>
<dbReference type="GO" id="GO:0006572">
    <property type="term" value="P:L-tyrosine catabolic process"/>
    <property type="evidence" value="ECO:0007669"/>
    <property type="project" value="TreeGrafter"/>
</dbReference>